<reference evidence="1" key="1">
    <citation type="journal article" date="2015" name="Nature">
        <title>Complex archaea that bridge the gap between prokaryotes and eukaryotes.</title>
        <authorList>
            <person name="Spang A."/>
            <person name="Saw J.H."/>
            <person name="Jorgensen S.L."/>
            <person name="Zaremba-Niedzwiedzka K."/>
            <person name="Martijn J."/>
            <person name="Lind A.E."/>
            <person name="van Eijk R."/>
            <person name="Schleper C."/>
            <person name="Guy L."/>
            <person name="Ettema T.J."/>
        </authorList>
    </citation>
    <scope>NUCLEOTIDE SEQUENCE</scope>
</reference>
<accession>A0A0F9UV50</accession>
<dbReference type="InterPro" id="IPR010368">
    <property type="entry name" value="Com_YlbF"/>
</dbReference>
<proteinExistence type="predicted"/>
<dbReference type="EMBL" id="LAZR01000061">
    <property type="protein sequence ID" value="KKN96915.1"/>
    <property type="molecule type" value="Genomic_DNA"/>
</dbReference>
<dbReference type="Pfam" id="PF06133">
    <property type="entry name" value="Com_YlbF"/>
    <property type="match status" value="1"/>
</dbReference>
<name>A0A0F9UV50_9ZZZZ</name>
<dbReference type="Gene3D" id="1.20.1500.10">
    <property type="entry name" value="YheA/YmcA-like"/>
    <property type="match status" value="1"/>
</dbReference>
<evidence type="ECO:0000313" key="1">
    <source>
        <dbReference type="EMBL" id="KKN96915.1"/>
    </source>
</evidence>
<comment type="caution">
    <text evidence="1">The sequence shown here is derived from an EMBL/GenBank/DDBJ whole genome shotgun (WGS) entry which is preliminary data.</text>
</comment>
<dbReference type="SUPFAM" id="SSF158622">
    <property type="entry name" value="YheA/YmcA-like"/>
    <property type="match status" value="1"/>
</dbReference>
<sequence length="119" mass="13525">MDAILKLADQLGKTIAQSKQAADYRTAREAMNAQPEAMTLLKDFTEQFGKITELTQKQQPIEPEDKHKLNDLQSKLAAQETFKAFSAAQVEYTDMMRKVSQTLLHHLQGTEGWSEQSQR</sequence>
<dbReference type="InterPro" id="IPR023378">
    <property type="entry name" value="YheA/YmcA-like_dom_sf"/>
</dbReference>
<gene>
    <name evidence="1" type="ORF">LCGC14_0161650</name>
</gene>
<protein>
    <recommendedName>
        <fullName evidence="2">YlbF family regulator</fullName>
    </recommendedName>
</protein>
<evidence type="ECO:0008006" key="2">
    <source>
        <dbReference type="Google" id="ProtNLM"/>
    </source>
</evidence>
<dbReference type="AlphaFoldDB" id="A0A0F9UV50"/>
<organism evidence="1">
    <name type="scientific">marine sediment metagenome</name>
    <dbReference type="NCBI Taxonomy" id="412755"/>
    <lineage>
        <taxon>unclassified sequences</taxon>
        <taxon>metagenomes</taxon>
        <taxon>ecological metagenomes</taxon>
    </lineage>
</organism>